<dbReference type="Proteomes" id="UP000830768">
    <property type="component" value="Chromosome 9"/>
</dbReference>
<keyword evidence="2" id="KW-1185">Reference proteome</keyword>
<accession>A0ACD3ZFG1</accession>
<evidence type="ECO:0000313" key="1">
    <source>
        <dbReference type="EMBL" id="UPK99823.1"/>
    </source>
</evidence>
<gene>
    <name evidence="1" type="ORF">LCI18_010758</name>
</gene>
<sequence>MTVKEEKKPDLGEKTGSVVENQAVLEPVMPEKIPFFRGTTFQALIVAFLFFSGPGMISALGAVGAGGLKDPLLVNITSGMQYGMNCVFAFFAGVAINILGVRGALCFGLLCFPIRGASLYCANKFKTVWFMYFASAIGGLTSSILWVVQGAIILSYPEPWKKGFFISSWYNSLSLGTLLGGIIAIAFNTKRNKAGSISPSNKSSTNLVNKG</sequence>
<evidence type="ECO:0000313" key="2">
    <source>
        <dbReference type="Proteomes" id="UP000830768"/>
    </source>
</evidence>
<protein>
    <submittedName>
        <fullName evidence="1">Uncharacterized protein</fullName>
    </submittedName>
</protein>
<reference evidence="1" key="1">
    <citation type="submission" date="2021-11" db="EMBL/GenBank/DDBJ databases">
        <title>Fusarium solani-melongenae Genome sequencing and assembly.</title>
        <authorList>
            <person name="Xie S."/>
            <person name="Huang L."/>
            <person name="Zhang X."/>
        </authorList>
    </citation>
    <scope>NUCLEOTIDE SEQUENCE</scope>
    <source>
        <strain evidence="1">CRI 24-3</strain>
    </source>
</reference>
<name>A0ACD3ZFG1_FUSSC</name>
<proteinExistence type="predicted"/>
<organism evidence="1 2">
    <name type="scientific">Fusarium solani subsp. cucurbitae</name>
    <name type="common">Neocosmosporum cucurbitae</name>
    <dbReference type="NCBI Taxonomy" id="2747967"/>
    <lineage>
        <taxon>Eukaryota</taxon>
        <taxon>Fungi</taxon>
        <taxon>Dikarya</taxon>
        <taxon>Ascomycota</taxon>
        <taxon>Pezizomycotina</taxon>
        <taxon>Sordariomycetes</taxon>
        <taxon>Hypocreomycetidae</taxon>
        <taxon>Hypocreales</taxon>
        <taxon>Nectriaceae</taxon>
        <taxon>Fusarium</taxon>
        <taxon>Fusarium solani species complex</taxon>
    </lineage>
</organism>
<dbReference type="EMBL" id="CP090037">
    <property type="protein sequence ID" value="UPK99823.1"/>
    <property type="molecule type" value="Genomic_DNA"/>
</dbReference>